<keyword evidence="2" id="KW-0472">Membrane</keyword>
<protein>
    <submittedName>
        <fullName evidence="3">Uncharacterized protein</fullName>
    </submittedName>
</protein>
<proteinExistence type="predicted"/>
<dbReference type="AlphaFoldDB" id="A0A8W8L5T6"/>
<dbReference type="Proteomes" id="UP000005408">
    <property type="component" value="Unassembled WGS sequence"/>
</dbReference>
<dbReference type="Gene3D" id="2.170.300.10">
    <property type="entry name" value="Tie2 ligand-binding domain superfamily"/>
    <property type="match status" value="1"/>
</dbReference>
<evidence type="ECO:0000313" key="4">
    <source>
        <dbReference type="Proteomes" id="UP000005408"/>
    </source>
</evidence>
<keyword evidence="2" id="KW-0812">Transmembrane</keyword>
<feature type="region of interest" description="Disordered" evidence="1">
    <location>
        <begin position="329"/>
        <end position="354"/>
    </location>
</feature>
<feature type="transmembrane region" description="Helical" evidence="2">
    <location>
        <begin position="147"/>
        <end position="171"/>
    </location>
</feature>
<dbReference type="EnsemblMetazoa" id="G26827.2">
    <property type="protein sequence ID" value="G26827.2:cds"/>
    <property type="gene ID" value="G26827"/>
</dbReference>
<reference evidence="3" key="1">
    <citation type="submission" date="2022-08" db="UniProtKB">
        <authorList>
            <consortium name="EnsemblMetazoa"/>
        </authorList>
    </citation>
    <scope>IDENTIFICATION</scope>
    <source>
        <strain evidence="3">05x7-T-G4-1.051#20</strain>
    </source>
</reference>
<name>A0A8W8L5T6_MAGGI</name>
<evidence type="ECO:0000313" key="3">
    <source>
        <dbReference type="EnsemblMetazoa" id="G26827.3:cds"/>
    </source>
</evidence>
<keyword evidence="2" id="KW-1133">Transmembrane helix</keyword>
<dbReference type="OrthoDB" id="10581566at2759"/>
<evidence type="ECO:0000256" key="1">
    <source>
        <dbReference type="SAM" id="MobiDB-lite"/>
    </source>
</evidence>
<dbReference type="EnsemblMetazoa" id="G26827.3">
    <property type="protein sequence ID" value="G26827.3:cds"/>
    <property type="gene ID" value="G26827"/>
</dbReference>
<sequence length="354" mass="39071">MTQESRTPACPPEFQWNSTLNKCVDCVPGYYGLQCSKSCVAPFYGVGCQKLCSVCPISLCDVSYGCPRITEARISTTSLLYITTTIENIKSSLVGETTVTKTESSSIASKSSTTVNRKPTSSIKESRATLNSLLGSTTPPPSFLNSYYPVLLGILGVCVLFLMIFTIYVSIHIHEKCSQRRRSSKTISNISIKEDNNTYQEIHDFDTVGNLIRYDPFIERTTLSVEQSKQSTTRRDYVDAPIPVKENTYGHEPSDHDYIDVIHEEDVKHTYTHPVKITGSINEEHNSNTHCNSPPQDKDGYMLANIVSSNSLVSSISEDKLGTVSTACVNDNTSRDSENTSDGSTKDYLTVVSS</sequence>
<organism evidence="3 4">
    <name type="scientific">Magallana gigas</name>
    <name type="common">Pacific oyster</name>
    <name type="synonym">Crassostrea gigas</name>
    <dbReference type="NCBI Taxonomy" id="29159"/>
    <lineage>
        <taxon>Eukaryota</taxon>
        <taxon>Metazoa</taxon>
        <taxon>Spiralia</taxon>
        <taxon>Lophotrochozoa</taxon>
        <taxon>Mollusca</taxon>
        <taxon>Bivalvia</taxon>
        <taxon>Autobranchia</taxon>
        <taxon>Pteriomorphia</taxon>
        <taxon>Ostreida</taxon>
        <taxon>Ostreoidea</taxon>
        <taxon>Ostreidae</taxon>
        <taxon>Magallana</taxon>
    </lineage>
</organism>
<keyword evidence="4" id="KW-1185">Reference proteome</keyword>
<dbReference type="OMA" id="VSIHIHE"/>
<evidence type="ECO:0000256" key="2">
    <source>
        <dbReference type="SAM" id="Phobius"/>
    </source>
</evidence>
<dbReference type="EnsemblMetazoa" id="G26827.4">
    <property type="protein sequence ID" value="G26827.4:cds"/>
    <property type="gene ID" value="G26827"/>
</dbReference>
<accession>A0A8W8L5T6</accession>